<protein>
    <submittedName>
        <fullName evidence="1">Uncharacterized protein</fullName>
    </submittedName>
</protein>
<name>A0A9P0JYV4_ACAOB</name>
<proteinExistence type="predicted"/>
<dbReference type="AlphaFoldDB" id="A0A9P0JYV4"/>
<gene>
    <name evidence="1" type="ORF">ACAOBT_LOCUS5342</name>
</gene>
<organism evidence="1 2">
    <name type="scientific">Acanthoscelides obtectus</name>
    <name type="common">Bean weevil</name>
    <name type="synonym">Bruchus obtectus</name>
    <dbReference type="NCBI Taxonomy" id="200917"/>
    <lineage>
        <taxon>Eukaryota</taxon>
        <taxon>Metazoa</taxon>
        <taxon>Ecdysozoa</taxon>
        <taxon>Arthropoda</taxon>
        <taxon>Hexapoda</taxon>
        <taxon>Insecta</taxon>
        <taxon>Pterygota</taxon>
        <taxon>Neoptera</taxon>
        <taxon>Endopterygota</taxon>
        <taxon>Coleoptera</taxon>
        <taxon>Polyphaga</taxon>
        <taxon>Cucujiformia</taxon>
        <taxon>Chrysomeloidea</taxon>
        <taxon>Chrysomelidae</taxon>
        <taxon>Bruchinae</taxon>
        <taxon>Bruchini</taxon>
        <taxon>Acanthoscelides</taxon>
    </lineage>
</organism>
<sequence length="52" mass="5870">MQPTLVCERLFGGPLLPTSCVLERVADALKISLCSATPMVPRLDLFTYFIWR</sequence>
<dbReference type="OrthoDB" id="7312725at2759"/>
<dbReference type="Proteomes" id="UP001152888">
    <property type="component" value="Unassembled WGS sequence"/>
</dbReference>
<evidence type="ECO:0000313" key="2">
    <source>
        <dbReference type="Proteomes" id="UP001152888"/>
    </source>
</evidence>
<reference evidence="1" key="1">
    <citation type="submission" date="2022-03" db="EMBL/GenBank/DDBJ databases">
        <authorList>
            <person name="Sayadi A."/>
        </authorList>
    </citation>
    <scope>NUCLEOTIDE SEQUENCE</scope>
</reference>
<comment type="caution">
    <text evidence="1">The sequence shown here is derived from an EMBL/GenBank/DDBJ whole genome shotgun (WGS) entry which is preliminary data.</text>
</comment>
<accession>A0A9P0JYV4</accession>
<dbReference type="EMBL" id="CAKOFQ010006709">
    <property type="protein sequence ID" value="CAH1963685.1"/>
    <property type="molecule type" value="Genomic_DNA"/>
</dbReference>
<keyword evidence="2" id="KW-1185">Reference proteome</keyword>
<evidence type="ECO:0000313" key="1">
    <source>
        <dbReference type="EMBL" id="CAH1963685.1"/>
    </source>
</evidence>